<keyword evidence="2" id="KW-0732">Signal</keyword>
<dbReference type="WBParaSite" id="Pan_g18806.t1">
    <property type="protein sequence ID" value="Pan_g18806.t1"/>
    <property type="gene ID" value="Pan_g18806"/>
</dbReference>
<evidence type="ECO:0000313" key="3">
    <source>
        <dbReference type="Proteomes" id="UP000492821"/>
    </source>
</evidence>
<dbReference type="Gene3D" id="2.10.25.10">
    <property type="entry name" value="Laminin"/>
    <property type="match status" value="1"/>
</dbReference>
<reference evidence="4" key="2">
    <citation type="submission" date="2020-10" db="UniProtKB">
        <authorList>
            <consortium name="WormBaseParasite"/>
        </authorList>
    </citation>
    <scope>IDENTIFICATION</scope>
</reference>
<feature type="chain" id="PRO_5028992955" evidence="2">
    <location>
        <begin position="16"/>
        <end position="199"/>
    </location>
</feature>
<reference evidence="3" key="1">
    <citation type="journal article" date="2013" name="Genetics">
        <title>The draft genome and transcriptome of Panagrellus redivivus are shaped by the harsh demands of a free-living lifestyle.</title>
        <authorList>
            <person name="Srinivasan J."/>
            <person name="Dillman A.R."/>
            <person name="Macchietto M.G."/>
            <person name="Heikkinen L."/>
            <person name="Lakso M."/>
            <person name="Fracchia K.M."/>
            <person name="Antoshechkin I."/>
            <person name="Mortazavi A."/>
            <person name="Wong G."/>
            <person name="Sternberg P.W."/>
        </authorList>
    </citation>
    <scope>NUCLEOTIDE SEQUENCE [LARGE SCALE GENOMIC DNA]</scope>
    <source>
        <strain evidence="3">MT8872</strain>
    </source>
</reference>
<sequence>MILFLLFLFLNDAVATTYSVFNYLNTSNLVPDSDCPHLYYGQYCEVPYCYHQNGLLIQRSEHDFYCNCTNEYTSGAHCELVECHDGVLSNSTFQCECATTVFGDHCEWTIPQIIECALKWLMVFLIFFLILTVLPDSGDKKDGNTADARSTARPDRESRTPSAPEIRIVERVVIQERSDAPPTYDAAVKCTDPPKYTAA</sequence>
<dbReference type="AlphaFoldDB" id="A0A7E4VAW6"/>
<protein>
    <submittedName>
        <fullName evidence="4">EGF-like domain-containing protein</fullName>
    </submittedName>
</protein>
<proteinExistence type="predicted"/>
<name>A0A7E4VAW6_PANRE</name>
<feature type="signal peptide" evidence="2">
    <location>
        <begin position="1"/>
        <end position="15"/>
    </location>
</feature>
<dbReference type="Proteomes" id="UP000492821">
    <property type="component" value="Unassembled WGS sequence"/>
</dbReference>
<feature type="region of interest" description="Disordered" evidence="1">
    <location>
        <begin position="177"/>
        <end position="199"/>
    </location>
</feature>
<feature type="compositionally biased region" description="Basic and acidic residues" evidence="1">
    <location>
        <begin position="139"/>
        <end position="159"/>
    </location>
</feature>
<evidence type="ECO:0000256" key="1">
    <source>
        <dbReference type="SAM" id="MobiDB-lite"/>
    </source>
</evidence>
<keyword evidence="3" id="KW-1185">Reference proteome</keyword>
<evidence type="ECO:0000256" key="2">
    <source>
        <dbReference type="SAM" id="SignalP"/>
    </source>
</evidence>
<evidence type="ECO:0000313" key="4">
    <source>
        <dbReference type="WBParaSite" id="Pan_g18806.t1"/>
    </source>
</evidence>
<accession>A0A7E4VAW6</accession>
<feature type="region of interest" description="Disordered" evidence="1">
    <location>
        <begin position="139"/>
        <end position="165"/>
    </location>
</feature>
<organism evidence="3 4">
    <name type="scientific">Panagrellus redivivus</name>
    <name type="common">Microworm</name>
    <dbReference type="NCBI Taxonomy" id="6233"/>
    <lineage>
        <taxon>Eukaryota</taxon>
        <taxon>Metazoa</taxon>
        <taxon>Ecdysozoa</taxon>
        <taxon>Nematoda</taxon>
        <taxon>Chromadorea</taxon>
        <taxon>Rhabditida</taxon>
        <taxon>Tylenchina</taxon>
        <taxon>Panagrolaimomorpha</taxon>
        <taxon>Panagrolaimoidea</taxon>
        <taxon>Panagrolaimidae</taxon>
        <taxon>Panagrellus</taxon>
    </lineage>
</organism>